<dbReference type="InterPro" id="IPR050660">
    <property type="entry name" value="NEK_Ser/Thr_kinase"/>
</dbReference>
<dbReference type="SMART" id="SM00220">
    <property type="entry name" value="S_TKc"/>
    <property type="match status" value="1"/>
</dbReference>
<dbReference type="Gene3D" id="1.10.510.10">
    <property type="entry name" value="Transferase(Phosphotransferase) domain 1"/>
    <property type="match status" value="1"/>
</dbReference>
<evidence type="ECO:0000256" key="2">
    <source>
        <dbReference type="ARBA" id="ARBA00012513"/>
    </source>
</evidence>
<reference evidence="10" key="1">
    <citation type="submission" date="2024-05" db="EMBL/GenBank/DDBJ databases">
        <title>Whole genome shotgun sequence of Streptomyces hydrogenans NBRC 13475.</title>
        <authorList>
            <person name="Komaki H."/>
            <person name="Tamura T."/>
        </authorList>
    </citation>
    <scope>NUCLEOTIDE SEQUENCE</scope>
    <source>
        <strain evidence="10">NBRC 13475</strain>
    </source>
</reference>
<evidence type="ECO:0000256" key="3">
    <source>
        <dbReference type="ARBA" id="ARBA00022679"/>
    </source>
</evidence>
<dbReference type="Pfam" id="PF00069">
    <property type="entry name" value="Pkinase"/>
    <property type="match status" value="1"/>
</dbReference>
<evidence type="ECO:0000256" key="7">
    <source>
        <dbReference type="PROSITE-ProRule" id="PRU10141"/>
    </source>
</evidence>
<keyword evidence="3" id="KW-0808">Transferase</keyword>
<dbReference type="PROSITE" id="PS00107">
    <property type="entry name" value="PROTEIN_KINASE_ATP"/>
    <property type="match status" value="1"/>
</dbReference>
<keyword evidence="5" id="KW-0418">Kinase</keyword>
<dbReference type="EC" id="2.7.11.1" evidence="2"/>
<dbReference type="EMBL" id="BNDW01000019">
    <property type="protein sequence ID" value="GHI21347.1"/>
    <property type="molecule type" value="Genomic_DNA"/>
</dbReference>
<feature type="domain" description="Protein kinase" evidence="9">
    <location>
        <begin position="15"/>
        <end position="266"/>
    </location>
</feature>
<dbReference type="CDD" id="cd14014">
    <property type="entry name" value="STKc_PknB_like"/>
    <property type="match status" value="1"/>
</dbReference>
<accession>A0ABQ3P8L2</accession>
<keyword evidence="4 7" id="KW-0547">Nucleotide-binding</keyword>
<dbReference type="SUPFAM" id="SSF56112">
    <property type="entry name" value="Protein kinase-like (PK-like)"/>
    <property type="match status" value="1"/>
</dbReference>
<dbReference type="PROSITE" id="PS00108">
    <property type="entry name" value="PROTEIN_KINASE_ST"/>
    <property type="match status" value="1"/>
</dbReference>
<evidence type="ECO:0000313" key="10">
    <source>
        <dbReference type="EMBL" id="GHI21347.1"/>
    </source>
</evidence>
<evidence type="ECO:0000259" key="9">
    <source>
        <dbReference type="PROSITE" id="PS50011"/>
    </source>
</evidence>
<name>A0ABQ3P8L2_9ACTN</name>
<gene>
    <name evidence="10" type="ORF">Shyd_27180</name>
</gene>
<evidence type="ECO:0000256" key="5">
    <source>
        <dbReference type="ARBA" id="ARBA00022777"/>
    </source>
</evidence>
<comment type="caution">
    <text evidence="10">The sequence shown here is derived from an EMBL/GenBank/DDBJ whole genome shotgun (WGS) entry which is preliminary data.</text>
</comment>
<evidence type="ECO:0000256" key="6">
    <source>
        <dbReference type="ARBA" id="ARBA00022840"/>
    </source>
</evidence>
<keyword evidence="11" id="KW-1185">Reference proteome</keyword>
<feature type="region of interest" description="Disordered" evidence="8">
    <location>
        <begin position="343"/>
        <end position="367"/>
    </location>
</feature>
<dbReference type="PANTHER" id="PTHR43671">
    <property type="entry name" value="SERINE/THREONINE-PROTEIN KINASE NEK"/>
    <property type="match status" value="1"/>
</dbReference>
<dbReference type="InterPro" id="IPR017441">
    <property type="entry name" value="Protein_kinase_ATP_BS"/>
</dbReference>
<comment type="similarity">
    <text evidence="1">Belongs to the protein kinase superfamily. NEK Ser/Thr protein kinase family. NIMA subfamily.</text>
</comment>
<dbReference type="InterPro" id="IPR008271">
    <property type="entry name" value="Ser/Thr_kinase_AS"/>
</dbReference>
<sequence length="523" mass="55778">MWDLGEGDPTEIGSFRLVARLGSGGMGNVYLATQDGRDGHVAVKTIRSEYAQEDGFRRRFTREAAAASSVRSPYTVRVVGFDTRAREPWLATEYVEGLSLRDHVRRHGPLARAEAVEMGLGLSFGLASIHRAGLVHRDLKPANVLLTDGGPKIIDFGLAYATDFSHATQSGAVLGTPGYFSPEQVQGLPVSAASDVFALGAVLTFAASGDHAFRASTPVTAQYHVVHEEPRLADVPEELRELIAACMRKDPQERPALSDVLAHLTTLRSYGHKETAAAFRRSPRTLLRRAAKGGESVEAAAPARPDRTGNRIVLGASAVLLLVAGAAAGVALSPTLDAMAGPVPGPRASAAPGAWTSPSPDDARPGRPWEANQYNANLIDSLSYSPDIRRCVMDEGVGVDASSPGFGISVSEGAYRHGYPTRAVVRITVDRAQVGDLQQPVVHLKLPGDAGIVSLTVPRGQDTWTFRWPDVLRTASRAEMPQRYEDLAPEALRGPYTVTLVHYSVMACDGFMGDPRGAAASPP</sequence>
<dbReference type="PROSITE" id="PS50011">
    <property type="entry name" value="PROTEIN_KINASE_DOM"/>
    <property type="match status" value="1"/>
</dbReference>
<dbReference type="Gene3D" id="3.30.200.20">
    <property type="entry name" value="Phosphorylase Kinase, domain 1"/>
    <property type="match status" value="1"/>
</dbReference>
<evidence type="ECO:0000313" key="11">
    <source>
        <dbReference type="Proteomes" id="UP001052739"/>
    </source>
</evidence>
<organism evidence="10 11">
    <name type="scientific">Streptomyces hydrogenans</name>
    <dbReference type="NCBI Taxonomy" id="1873719"/>
    <lineage>
        <taxon>Bacteria</taxon>
        <taxon>Bacillati</taxon>
        <taxon>Actinomycetota</taxon>
        <taxon>Actinomycetes</taxon>
        <taxon>Kitasatosporales</taxon>
        <taxon>Streptomycetaceae</taxon>
        <taxon>Streptomyces</taxon>
    </lineage>
</organism>
<dbReference type="InterPro" id="IPR000719">
    <property type="entry name" value="Prot_kinase_dom"/>
</dbReference>
<evidence type="ECO:0000256" key="1">
    <source>
        <dbReference type="ARBA" id="ARBA00010886"/>
    </source>
</evidence>
<keyword evidence="6 7" id="KW-0067">ATP-binding</keyword>
<dbReference type="InterPro" id="IPR011009">
    <property type="entry name" value="Kinase-like_dom_sf"/>
</dbReference>
<feature type="binding site" evidence="7">
    <location>
        <position position="44"/>
    </location>
    <ligand>
        <name>ATP</name>
        <dbReference type="ChEBI" id="CHEBI:30616"/>
    </ligand>
</feature>
<proteinExistence type="inferred from homology"/>
<evidence type="ECO:0000256" key="8">
    <source>
        <dbReference type="SAM" id="MobiDB-lite"/>
    </source>
</evidence>
<protein>
    <recommendedName>
        <fullName evidence="2">non-specific serine/threonine protein kinase</fullName>
        <ecNumber evidence="2">2.7.11.1</ecNumber>
    </recommendedName>
</protein>
<dbReference type="Proteomes" id="UP001052739">
    <property type="component" value="Unassembled WGS sequence"/>
</dbReference>
<evidence type="ECO:0000256" key="4">
    <source>
        <dbReference type="ARBA" id="ARBA00022741"/>
    </source>
</evidence>
<dbReference type="PANTHER" id="PTHR43671:SF13">
    <property type="entry name" value="SERINE_THREONINE-PROTEIN KINASE NEK2"/>
    <property type="match status" value="1"/>
</dbReference>